<reference evidence="3 4" key="1">
    <citation type="submission" date="2018-06" db="EMBL/GenBank/DDBJ databases">
        <authorList>
            <consortium name="Pathogen Informatics"/>
            <person name="Doyle S."/>
        </authorList>
    </citation>
    <scope>NUCLEOTIDE SEQUENCE [LARGE SCALE GENOMIC DNA]</scope>
    <source>
        <strain evidence="3 4">NCTC10994</strain>
    </source>
</reference>
<dbReference type="GO" id="GO:0102710">
    <property type="term" value="F:D-inositol-3-phosphate glycosyltransferase activity"/>
    <property type="evidence" value="ECO:0007669"/>
    <property type="project" value="UniProtKB-EC"/>
</dbReference>
<proteinExistence type="predicted"/>
<accession>A0A2X4UBI7</accession>
<organism evidence="3 4">
    <name type="scientific">Rhodococcus coprophilus</name>
    <dbReference type="NCBI Taxonomy" id="38310"/>
    <lineage>
        <taxon>Bacteria</taxon>
        <taxon>Bacillati</taxon>
        <taxon>Actinomycetota</taxon>
        <taxon>Actinomycetes</taxon>
        <taxon>Mycobacteriales</taxon>
        <taxon>Nocardiaceae</taxon>
        <taxon>Rhodococcus</taxon>
    </lineage>
</organism>
<dbReference type="AlphaFoldDB" id="A0A2X4UBI7"/>
<evidence type="ECO:0000313" key="4">
    <source>
        <dbReference type="Proteomes" id="UP000249091"/>
    </source>
</evidence>
<dbReference type="InterPro" id="IPR001296">
    <property type="entry name" value="Glyco_trans_1"/>
</dbReference>
<sequence>MSLRPSGSGVQTYARELLRALPPFLPGAELCATVQRDAVSELPAQITPSQRPVSSGVRRVLWNAVPVPSVDLFHGLDVDLPLGQRGSTVSTFHDLSVFDAPWAFSRFRATGERRLLRDAMRRADVLVAVSEFTAERIHALSGRDSVVTPLAPAPWASPPTPDRIAEARARFALPDRFVLQVGTVEPRKSVALVAEACRNLDVPFVLAGAGSTGRDAPSGAIGLGYVATSDLPALYAAASVVAYASRYEGFGLPPLEAMACGGAVVSSAVGALPDFADDGALLVTEHTVPAWTAALRATLLDVDTERALRRRGPEVASTLTWARTAELTVGAYRRAGFRL</sequence>
<dbReference type="KEGG" id="rcr:NCTC10994_03209"/>
<dbReference type="Gene3D" id="3.40.50.2000">
    <property type="entry name" value="Glycogen Phosphorylase B"/>
    <property type="match status" value="2"/>
</dbReference>
<dbReference type="PANTHER" id="PTHR46401:SF2">
    <property type="entry name" value="GLYCOSYLTRANSFERASE WBBK-RELATED"/>
    <property type="match status" value="1"/>
</dbReference>
<keyword evidence="4" id="KW-1185">Reference proteome</keyword>
<dbReference type="CDD" id="cd03809">
    <property type="entry name" value="GT4_MtfB-like"/>
    <property type="match status" value="1"/>
</dbReference>
<dbReference type="RefSeq" id="WP_231922887.1">
    <property type="nucleotide sequence ID" value="NZ_JAFBBL010000001.1"/>
</dbReference>
<gene>
    <name evidence="3" type="primary">mshA_2</name>
    <name evidence="3" type="ORF">NCTC10994_03209</name>
</gene>
<protein>
    <submittedName>
        <fullName evidence="3">Glycosyltransferase</fullName>
        <ecNumber evidence="3">2.4.1.250</ecNumber>
    </submittedName>
</protein>
<dbReference type="Pfam" id="PF00534">
    <property type="entry name" value="Glycos_transf_1"/>
    <property type="match status" value="1"/>
</dbReference>
<feature type="domain" description="Glycosyl transferase family 1" evidence="2">
    <location>
        <begin position="173"/>
        <end position="313"/>
    </location>
</feature>
<dbReference type="EC" id="2.4.1.250" evidence="3"/>
<dbReference type="PANTHER" id="PTHR46401">
    <property type="entry name" value="GLYCOSYLTRANSFERASE WBBK-RELATED"/>
    <property type="match status" value="1"/>
</dbReference>
<name>A0A2X4UBI7_9NOCA</name>
<keyword evidence="1 3" id="KW-0808">Transferase</keyword>
<evidence type="ECO:0000313" key="3">
    <source>
        <dbReference type="EMBL" id="SQI35989.1"/>
    </source>
</evidence>
<evidence type="ECO:0000256" key="1">
    <source>
        <dbReference type="ARBA" id="ARBA00022679"/>
    </source>
</evidence>
<dbReference type="SUPFAM" id="SSF53756">
    <property type="entry name" value="UDP-Glycosyltransferase/glycogen phosphorylase"/>
    <property type="match status" value="1"/>
</dbReference>
<dbReference type="Proteomes" id="UP000249091">
    <property type="component" value="Chromosome 1"/>
</dbReference>
<evidence type="ECO:0000259" key="2">
    <source>
        <dbReference type="Pfam" id="PF00534"/>
    </source>
</evidence>
<dbReference type="STRING" id="1219011.GCA_001895045_03523"/>
<keyword evidence="3" id="KW-0328">Glycosyltransferase</keyword>
<dbReference type="EMBL" id="LS483468">
    <property type="protein sequence ID" value="SQI35989.1"/>
    <property type="molecule type" value="Genomic_DNA"/>
</dbReference>
<dbReference type="GO" id="GO:0009103">
    <property type="term" value="P:lipopolysaccharide biosynthetic process"/>
    <property type="evidence" value="ECO:0007669"/>
    <property type="project" value="TreeGrafter"/>
</dbReference>